<dbReference type="RefSeq" id="WP_239151465.1">
    <property type="nucleotide sequence ID" value="NZ_BOPG01000012.1"/>
</dbReference>
<name>A0A8J3YZH8_9ACTN</name>
<gene>
    <name evidence="1" type="ORF">Vau01_020400</name>
</gene>
<dbReference type="AlphaFoldDB" id="A0A8J3YZH8"/>
<evidence type="ECO:0000313" key="1">
    <source>
        <dbReference type="EMBL" id="GIJ54524.1"/>
    </source>
</evidence>
<sequence length="176" mass="18218">MTSVYIGLDAGHGTVSEAEHWLDDVLTATGLDAEDGVVACTHLVRAPWPHVAVSIAVPGPDVPAGLPEVPEPLARAAEQARAEHVAGRSGRASHFPGRDNLTGTLTVADLVAGSAIDAVVVLGAPPPAPDTVVDTRDFVRPQWRDGRLTLVTTPAPDGRVAPFEVPNPTPCCADHA</sequence>
<evidence type="ECO:0000313" key="2">
    <source>
        <dbReference type="Proteomes" id="UP000612585"/>
    </source>
</evidence>
<dbReference type="EMBL" id="BOPG01000012">
    <property type="protein sequence ID" value="GIJ54524.1"/>
    <property type="molecule type" value="Genomic_DNA"/>
</dbReference>
<dbReference type="Proteomes" id="UP000612585">
    <property type="component" value="Unassembled WGS sequence"/>
</dbReference>
<reference evidence="1" key="1">
    <citation type="submission" date="2021-01" db="EMBL/GenBank/DDBJ databases">
        <title>Whole genome shotgun sequence of Virgisporangium aurantiacum NBRC 16421.</title>
        <authorList>
            <person name="Komaki H."/>
            <person name="Tamura T."/>
        </authorList>
    </citation>
    <scope>NUCLEOTIDE SEQUENCE</scope>
    <source>
        <strain evidence="1">NBRC 16421</strain>
    </source>
</reference>
<organism evidence="1 2">
    <name type="scientific">Virgisporangium aurantiacum</name>
    <dbReference type="NCBI Taxonomy" id="175570"/>
    <lineage>
        <taxon>Bacteria</taxon>
        <taxon>Bacillati</taxon>
        <taxon>Actinomycetota</taxon>
        <taxon>Actinomycetes</taxon>
        <taxon>Micromonosporales</taxon>
        <taxon>Micromonosporaceae</taxon>
        <taxon>Virgisporangium</taxon>
    </lineage>
</organism>
<comment type="caution">
    <text evidence="1">The sequence shown here is derived from an EMBL/GenBank/DDBJ whole genome shotgun (WGS) entry which is preliminary data.</text>
</comment>
<proteinExistence type="predicted"/>
<protein>
    <submittedName>
        <fullName evidence="1">Uncharacterized protein</fullName>
    </submittedName>
</protein>
<keyword evidence="2" id="KW-1185">Reference proteome</keyword>
<accession>A0A8J3YZH8</accession>